<gene>
    <name evidence="3" type="ORF">PCASD_19997</name>
    <name evidence="2" type="ORF">PCASD_24578</name>
</gene>
<evidence type="ECO:0000256" key="1">
    <source>
        <dbReference type="SAM" id="MobiDB-lite"/>
    </source>
</evidence>
<comment type="caution">
    <text evidence="2">The sequence shown here is derived from an EMBL/GenBank/DDBJ whole genome shotgun (WGS) entry which is preliminary data.</text>
</comment>
<evidence type="ECO:0008006" key="5">
    <source>
        <dbReference type="Google" id="ProtNLM"/>
    </source>
</evidence>
<evidence type="ECO:0000313" key="2">
    <source>
        <dbReference type="EMBL" id="PLW05584.1"/>
    </source>
</evidence>
<protein>
    <recommendedName>
        <fullName evidence="5">No apical meristem-associated C-terminal domain-containing protein</fullName>
    </recommendedName>
</protein>
<organism evidence="2 4">
    <name type="scientific">Puccinia coronata f. sp. avenae</name>
    <dbReference type="NCBI Taxonomy" id="200324"/>
    <lineage>
        <taxon>Eukaryota</taxon>
        <taxon>Fungi</taxon>
        <taxon>Dikarya</taxon>
        <taxon>Basidiomycota</taxon>
        <taxon>Pucciniomycotina</taxon>
        <taxon>Pucciniomycetes</taxon>
        <taxon>Pucciniales</taxon>
        <taxon>Pucciniaceae</taxon>
        <taxon>Puccinia</taxon>
    </lineage>
</organism>
<name>A0A2N5RX86_9BASI</name>
<dbReference type="Proteomes" id="UP000235392">
    <property type="component" value="Unassembled WGS sequence"/>
</dbReference>
<dbReference type="EMBL" id="PGCI01001322">
    <property type="protein sequence ID" value="PLW05584.1"/>
    <property type="molecule type" value="Genomic_DNA"/>
</dbReference>
<sequence>MSTRTDLDPLLGTVDEDNDFIDFPPSPTAAQDKSLVAESQNKGVVAQKKKAANYQAQEDVELCRAWAHVTEDPAIGTNQDGNAFWERIKKCYAKAHPHPP</sequence>
<evidence type="ECO:0000313" key="4">
    <source>
        <dbReference type="Proteomes" id="UP000235392"/>
    </source>
</evidence>
<feature type="region of interest" description="Disordered" evidence="1">
    <location>
        <begin position="1"/>
        <end position="20"/>
    </location>
</feature>
<dbReference type="EMBL" id="PGCI01000303">
    <property type="protein sequence ID" value="PLW30289.1"/>
    <property type="molecule type" value="Genomic_DNA"/>
</dbReference>
<dbReference type="PANTHER" id="PTHR45125:SF3">
    <property type="entry name" value="NO-APICAL-MERISTEM-ASSOCIATED CARBOXY-TERMINAL DOMAIN PROTEIN"/>
    <property type="match status" value="1"/>
</dbReference>
<dbReference type="PANTHER" id="PTHR45125">
    <property type="entry name" value="F21J9.4-RELATED"/>
    <property type="match status" value="1"/>
</dbReference>
<dbReference type="AlphaFoldDB" id="A0A2N5RX86"/>
<evidence type="ECO:0000313" key="3">
    <source>
        <dbReference type="EMBL" id="PLW30289.1"/>
    </source>
</evidence>
<reference evidence="2 4" key="1">
    <citation type="submission" date="2017-11" db="EMBL/GenBank/DDBJ databases">
        <title>De novo assembly and phasing of dikaryotic genomes from two isolates of Puccinia coronata f. sp. avenae, the causal agent of oat crown rust.</title>
        <authorList>
            <person name="Miller M.E."/>
            <person name="Zhang Y."/>
            <person name="Omidvar V."/>
            <person name="Sperschneider J."/>
            <person name="Schwessinger B."/>
            <person name="Raley C."/>
            <person name="Palmer J.M."/>
            <person name="Garnica D."/>
            <person name="Upadhyaya N."/>
            <person name="Rathjen J."/>
            <person name="Taylor J.M."/>
            <person name="Park R.F."/>
            <person name="Dodds P.N."/>
            <person name="Hirsch C.D."/>
            <person name="Kianian S.F."/>
            <person name="Figueroa M."/>
        </authorList>
    </citation>
    <scope>NUCLEOTIDE SEQUENCE [LARGE SCALE GENOMIC DNA]</scope>
    <source>
        <strain evidence="2">12SD80</strain>
    </source>
</reference>
<accession>A0A2N5RX86</accession>
<proteinExistence type="predicted"/>